<dbReference type="Pfam" id="PF13361">
    <property type="entry name" value="UvrD_C"/>
    <property type="match status" value="1"/>
</dbReference>
<organism evidence="11 12">
    <name type="scientific">Flexivirga endophytica</name>
    <dbReference type="NCBI Taxonomy" id="1849103"/>
    <lineage>
        <taxon>Bacteria</taxon>
        <taxon>Bacillati</taxon>
        <taxon>Actinomycetota</taxon>
        <taxon>Actinomycetes</taxon>
        <taxon>Micrococcales</taxon>
        <taxon>Dermacoccaceae</taxon>
        <taxon>Flexivirga</taxon>
    </lineage>
</organism>
<evidence type="ECO:0000256" key="6">
    <source>
        <dbReference type="ARBA" id="ARBA00034617"/>
    </source>
</evidence>
<dbReference type="Gene3D" id="3.30.65.10">
    <property type="entry name" value="Bacterial Topoisomerase I, domain 1"/>
    <property type="match status" value="1"/>
</dbReference>
<reference evidence="11" key="2">
    <citation type="submission" date="2020-09" db="EMBL/GenBank/DDBJ databases">
        <authorList>
            <person name="Sun Q."/>
            <person name="Zhou Y."/>
        </authorList>
    </citation>
    <scope>NUCLEOTIDE SEQUENCE</scope>
    <source>
        <strain evidence="11">CGMCC 1.15085</strain>
    </source>
</reference>
<evidence type="ECO:0000256" key="1">
    <source>
        <dbReference type="ARBA" id="ARBA00022741"/>
    </source>
</evidence>
<dbReference type="EC" id="5.6.2.4" evidence="7"/>
<dbReference type="GO" id="GO:0003677">
    <property type="term" value="F:DNA binding"/>
    <property type="evidence" value="ECO:0007669"/>
    <property type="project" value="InterPro"/>
</dbReference>
<name>A0A916SXU6_9MICO</name>
<evidence type="ECO:0000256" key="8">
    <source>
        <dbReference type="ARBA" id="ARBA00048988"/>
    </source>
</evidence>
<protein>
    <recommendedName>
        <fullName evidence="7">DNA 3'-5' helicase</fullName>
        <ecNumber evidence="7">5.6.2.4</ecNumber>
    </recommendedName>
</protein>
<comment type="caution">
    <text evidence="11">The sequence shown here is derived from an EMBL/GenBank/DDBJ whole genome shotgun (WGS) entry which is preliminary data.</text>
</comment>
<dbReference type="Proteomes" id="UP000636793">
    <property type="component" value="Unassembled WGS sequence"/>
</dbReference>
<dbReference type="Gene3D" id="3.40.50.300">
    <property type="entry name" value="P-loop containing nucleotide triphosphate hydrolases"/>
    <property type="match status" value="3"/>
</dbReference>
<evidence type="ECO:0000259" key="10">
    <source>
        <dbReference type="PROSITE" id="PS51198"/>
    </source>
</evidence>
<sequence length="914" mass="103298">MQVQPSFWARMFGHDWVATPDGPRLRVSWPTMGWHILAGAALRERTIDRAWPWSVVAVPAEAYTALGGLNRETRRALDDVIGQVIAEADRLERLSATFIADGHQVQQWREGVLRDLDTLRNRWIPRELAARWLADRPDLASPVFDQVRSEPELAGFLATQPASLLQAIHTWEHTDIPIWVAERNQEFLAVERVHMKNFFDTIEKSPLTEEQISSVAMCDNSVRVIAAAGSGKTSTMVARAGYTLARGIAEPGQILMLAFNKAAADELHQRVVERLHTHRLDGEQIKATTFHSFGLEVIGQATGRKPRVPGDLVDLNGAKRMERVVDRLRDRDETFRRTWDLFRLVFGQPLSDFGVPGRPEDHDKITGIRGYRTLNDEVVKSQEERLIANWLFYHGVRYEYERPYEVGTATARHGQYHPDFYYPDIDAYHEHWAIDRDGNPPPTFEGYREGMRWKRQMHQAHGTTLLETTSASVRDGSGFDYLATQLRARGLVIDDSYHEIQHIPGREPVEDASIIRLFRTVLAHAKSNQLSSVDLRQRAASATGRIPIRTELFLQLYRAIHQEWQRQLAAANQVDFDDMLKQASEIIEAGRWANPYTMVLVDELQDSSCARAWLVRALTAGPDRHLLGVGDDWQAINRFAGADLSVMTDFATWFGQGPTVHLSRTFRSPQSLCDVAGEFVAKNPAQLEKQVSSVQREDPPTLQAIAVNTGDEYPAALEDYLTGLSQQHAGDAKPASVFVLGRYRHTLERVADLCDRSRPHLTVSADTIHKSKGKEADYVVVLDLISGAAYSFPSTIEDDPLLRLAQPGADRFPDAEERRLFYVALTRARKAVLLLTTKFRESTFLMELFNDKKVTIHNRDGETDDPIPCPDCRVNPVVLKSGSNGDFYGCVTWPACNGKYQTWEIEQQRESTSP</sequence>
<keyword evidence="2 9" id="KW-0378">Hydrolase</keyword>
<keyword evidence="3 9" id="KW-0347">Helicase</keyword>
<reference evidence="11" key="1">
    <citation type="journal article" date="2014" name="Int. J. Syst. Evol. Microbiol.">
        <title>Complete genome sequence of Corynebacterium casei LMG S-19264T (=DSM 44701T), isolated from a smear-ripened cheese.</title>
        <authorList>
            <consortium name="US DOE Joint Genome Institute (JGI-PGF)"/>
            <person name="Walter F."/>
            <person name="Albersmeier A."/>
            <person name="Kalinowski J."/>
            <person name="Ruckert C."/>
        </authorList>
    </citation>
    <scope>NUCLEOTIDE SEQUENCE</scope>
    <source>
        <strain evidence="11">CGMCC 1.15085</strain>
    </source>
</reference>
<dbReference type="GO" id="GO:0016787">
    <property type="term" value="F:hydrolase activity"/>
    <property type="evidence" value="ECO:0007669"/>
    <property type="project" value="UniProtKB-UniRule"/>
</dbReference>
<dbReference type="GO" id="GO:0043138">
    <property type="term" value="F:3'-5' DNA helicase activity"/>
    <property type="evidence" value="ECO:0007669"/>
    <property type="project" value="UniProtKB-EC"/>
</dbReference>
<dbReference type="SUPFAM" id="SSF52540">
    <property type="entry name" value="P-loop containing nucleoside triphosphate hydrolases"/>
    <property type="match status" value="1"/>
</dbReference>
<accession>A0A916SXU6</accession>
<feature type="domain" description="UvrD-like helicase ATP-binding" evidence="10">
    <location>
        <begin position="205"/>
        <end position="669"/>
    </location>
</feature>
<dbReference type="InterPro" id="IPR027417">
    <property type="entry name" value="P-loop_NTPase"/>
</dbReference>
<keyword evidence="5" id="KW-0413">Isomerase</keyword>
<keyword evidence="4 9" id="KW-0067">ATP-binding</keyword>
<dbReference type="InterPro" id="IPR014016">
    <property type="entry name" value="UvrD-like_ATP-bd"/>
</dbReference>
<dbReference type="InterPro" id="IPR014017">
    <property type="entry name" value="DNA_helicase_UvrD-like_C"/>
</dbReference>
<evidence type="ECO:0000313" key="12">
    <source>
        <dbReference type="Proteomes" id="UP000636793"/>
    </source>
</evidence>
<keyword evidence="1 9" id="KW-0547">Nucleotide-binding</keyword>
<feature type="binding site" evidence="9">
    <location>
        <begin position="226"/>
        <end position="233"/>
    </location>
    <ligand>
        <name>ATP</name>
        <dbReference type="ChEBI" id="CHEBI:30616"/>
    </ligand>
</feature>
<evidence type="ECO:0000313" key="11">
    <source>
        <dbReference type="EMBL" id="GGB21850.1"/>
    </source>
</evidence>
<dbReference type="EMBL" id="BMHI01000001">
    <property type="protein sequence ID" value="GGB21850.1"/>
    <property type="molecule type" value="Genomic_DNA"/>
</dbReference>
<keyword evidence="12" id="KW-1185">Reference proteome</keyword>
<dbReference type="GO" id="GO:0000725">
    <property type="term" value="P:recombinational repair"/>
    <property type="evidence" value="ECO:0007669"/>
    <property type="project" value="TreeGrafter"/>
</dbReference>
<dbReference type="GO" id="GO:0005829">
    <property type="term" value="C:cytosol"/>
    <property type="evidence" value="ECO:0007669"/>
    <property type="project" value="TreeGrafter"/>
</dbReference>
<evidence type="ECO:0000256" key="7">
    <source>
        <dbReference type="ARBA" id="ARBA00034808"/>
    </source>
</evidence>
<dbReference type="AlphaFoldDB" id="A0A916SXU6"/>
<dbReference type="PROSITE" id="PS51198">
    <property type="entry name" value="UVRD_HELICASE_ATP_BIND"/>
    <property type="match status" value="1"/>
</dbReference>
<dbReference type="PANTHER" id="PTHR11070:SF63">
    <property type="entry name" value="DNA HELICASE IV"/>
    <property type="match status" value="1"/>
</dbReference>
<comment type="catalytic activity">
    <reaction evidence="6">
        <text>Couples ATP hydrolysis with the unwinding of duplex DNA by translocating in the 3'-5' direction.</text>
        <dbReference type="EC" id="5.6.2.4"/>
    </reaction>
</comment>
<proteinExistence type="predicted"/>
<dbReference type="GO" id="GO:0005524">
    <property type="term" value="F:ATP binding"/>
    <property type="evidence" value="ECO:0007669"/>
    <property type="project" value="UniProtKB-UniRule"/>
</dbReference>
<dbReference type="PANTHER" id="PTHR11070">
    <property type="entry name" value="UVRD / RECB / PCRA DNA HELICASE FAMILY MEMBER"/>
    <property type="match status" value="1"/>
</dbReference>
<comment type="catalytic activity">
    <reaction evidence="8">
        <text>ATP + H2O = ADP + phosphate + H(+)</text>
        <dbReference type="Rhea" id="RHEA:13065"/>
        <dbReference type="ChEBI" id="CHEBI:15377"/>
        <dbReference type="ChEBI" id="CHEBI:15378"/>
        <dbReference type="ChEBI" id="CHEBI:30616"/>
        <dbReference type="ChEBI" id="CHEBI:43474"/>
        <dbReference type="ChEBI" id="CHEBI:456216"/>
        <dbReference type="EC" id="5.6.2.4"/>
    </reaction>
</comment>
<gene>
    <name evidence="11" type="ORF">GCM10011492_09680</name>
</gene>
<dbReference type="InterPro" id="IPR000212">
    <property type="entry name" value="DNA_helicase_UvrD/REP"/>
</dbReference>
<evidence type="ECO:0000256" key="2">
    <source>
        <dbReference type="ARBA" id="ARBA00022801"/>
    </source>
</evidence>
<evidence type="ECO:0000256" key="5">
    <source>
        <dbReference type="ARBA" id="ARBA00023235"/>
    </source>
</evidence>
<evidence type="ECO:0000256" key="3">
    <source>
        <dbReference type="ARBA" id="ARBA00022806"/>
    </source>
</evidence>
<evidence type="ECO:0000256" key="9">
    <source>
        <dbReference type="PROSITE-ProRule" id="PRU00560"/>
    </source>
</evidence>
<dbReference type="Pfam" id="PF00580">
    <property type="entry name" value="UvrD-helicase"/>
    <property type="match status" value="2"/>
</dbReference>
<evidence type="ECO:0000256" key="4">
    <source>
        <dbReference type="ARBA" id="ARBA00022840"/>
    </source>
</evidence>